<organism evidence="2 3">
    <name type="scientific">Erythroxylum novogranatense</name>
    <dbReference type="NCBI Taxonomy" id="1862640"/>
    <lineage>
        <taxon>Eukaryota</taxon>
        <taxon>Viridiplantae</taxon>
        <taxon>Streptophyta</taxon>
        <taxon>Embryophyta</taxon>
        <taxon>Tracheophyta</taxon>
        <taxon>Spermatophyta</taxon>
        <taxon>Magnoliopsida</taxon>
        <taxon>eudicotyledons</taxon>
        <taxon>Gunneridae</taxon>
        <taxon>Pentapetalae</taxon>
        <taxon>rosids</taxon>
        <taxon>fabids</taxon>
        <taxon>Malpighiales</taxon>
        <taxon>Erythroxylaceae</taxon>
        <taxon>Erythroxylum</taxon>
    </lineage>
</organism>
<comment type="caution">
    <text evidence="2">The sequence shown here is derived from an EMBL/GenBank/DDBJ whole genome shotgun (WGS) entry which is preliminary data.</text>
</comment>
<reference evidence="2 3" key="1">
    <citation type="submission" date="2021-09" db="EMBL/GenBank/DDBJ databases">
        <title>Genomic insights and catalytic innovation underlie evolution of tropane alkaloids biosynthesis.</title>
        <authorList>
            <person name="Wang Y.-J."/>
            <person name="Tian T."/>
            <person name="Huang J.-P."/>
            <person name="Huang S.-X."/>
        </authorList>
    </citation>
    <scope>NUCLEOTIDE SEQUENCE [LARGE SCALE GENOMIC DNA]</scope>
    <source>
        <strain evidence="2">KIB-2018</strain>
        <tissue evidence="2">Leaf</tissue>
    </source>
</reference>
<accession>A0AAV8T7W3</accession>
<dbReference type="AlphaFoldDB" id="A0AAV8T7W3"/>
<keyword evidence="3" id="KW-1185">Reference proteome</keyword>
<dbReference type="EMBL" id="JAIWQS010000006">
    <property type="protein sequence ID" value="KAJ8762350.1"/>
    <property type="molecule type" value="Genomic_DNA"/>
</dbReference>
<protein>
    <submittedName>
        <fullName evidence="2">Uncharacterized protein</fullName>
    </submittedName>
</protein>
<evidence type="ECO:0000313" key="3">
    <source>
        <dbReference type="Proteomes" id="UP001159364"/>
    </source>
</evidence>
<gene>
    <name evidence="2" type="ORF">K2173_007508</name>
</gene>
<feature type="compositionally biased region" description="Polar residues" evidence="1">
    <location>
        <begin position="312"/>
        <end position="323"/>
    </location>
</feature>
<evidence type="ECO:0000256" key="1">
    <source>
        <dbReference type="SAM" id="MobiDB-lite"/>
    </source>
</evidence>
<dbReference type="Proteomes" id="UP001159364">
    <property type="component" value="Linkage Group LG06"/>
</dbReference>
<evidence type="ECO:0000313" key="2">
    <source>
        <dbReference type="EMBL" id="KAJ8762350.1"/>
    </source>
</evidence>
<sequence>MADQRPFRFRLPWLSVASAPRPAAEPRPPRPAVEPQPPRPESQPTRPAVEPPRPTPESQPTRPQPLRPATEPPHPATTFQPPRPVAEPQPPRLTTESQPTRPAAEPQPPHPTTESQPTQPAAEPQPLRPATESRPTRPTAEPPRPTATFQPPRPVAEPLPPRLTTESQPTRPATEPQPPHPTTESQPTRPAVERQPPRPRTESQLIGPAAEPQPPRPAAEPQPLRPTAEPQPPRPIAEVRAPSERPPFGPQRDQAQPSATALPRSPTRPALQPQTTAVTDSKPESPQQQVGKTTESSSPSRTGKEVRPQPKTGITSGEISQSEKQAESIKITTTSFTRPKAWNGLTESHQRHAISNREAPLHKGIREDIAKFVHKLRIGQTKLSLDQKPVSIVTLAGENRGAFMRLGSEQERKDGSIHIKRGYKINQDESTTVPTDGEGISKKQYKDQLSNEDQARKAFINSNTQGINNSIVSQTEIHESNPGIRLVLNHNLAEITKYSTKPELLETLKAEHKAEHTTTSAEKLNYEPTVSQRCLQGLLLESSNSDPDNPEKPRQHGCRYKYGEKGKDKDIGII</sequence>
<proteinExistence type="predicted"/>
<dbReference type="PANTHER" id="PTHR33472">
    <property type="entry name" value="OS01G0106600 PROTEIN"/>
    <property type="match status" value="1"/>
</dbReference>
<feature type="region of interest" description="Disordered" evidence="1">
    <location>
        <begin position="1"/>
        <end position="329"/>
    </location>
</feature>
<feature type="compositionally biased region" description="Basic and acidic residues" evidence="1">
    <location>
        <begin position="191"/>
        <end position="201"/>
    </location>
</feature>
<feature type="compositionally biased region" description="Pro residues" evidence="1">
    <location>
        <begin position="140"/>
        <end position="161"/>
    </location>
</feature>
<feature type="compositionally biased region" description="Pro residues" evidence="1">
    <location>
        <begin position="49"/>
        <end position="91"/>
    </location>
</feature>
<dbReference type="PRINTS" id="PR01217">
    <property type="entry name" value="PRICHEXTENSN"/>
</dbReference>
<feature type="region of interest" description="Disordered" evidence="1">
    <location>
        <begin position="540"/>
        <end position="574"/>
    </location>
</feature>
<feature type="compositionally biased region" description="Pro residues" evidence="1">
    <location>
        <begin position="211"/>
        <end position="235"/>
    </location>
</feature>
<feature type="compositionally biased region" description="Basic and acidic residues" evidence="1">
    <location>
        <begin position="561"/>
        <end position="574"/>
    </location>
</feature>
<feature type="compositionally biased region" description="Polar residues" evidence="1">
    <location>
        <begin position="272"/>
        <end position="301"/>
    </location>
</feature>
<feature type="compositionally biased region" description="Pro residues" evidence="1">
    <location>
        <begin position="23"/>
        <end position="41"/>
    </location>
</feature>
<dbReference type="PANTHER" id="PTHR33472:SF24">
    <property type="entry name" value="VEGETATIVE CELL WALL PROTEIN GP1-LIKE"/>
    <property type="match status" value="1"/>
</dbReference>
<name>A0AAV8T7W3_9ROSI</name>